<protein>
    <submittedName>
        <fullName evidence="2">AbrB family transcriptional regulator</fullName>
    </submittedName>
</protein>
<proteinExistence type="predicted"/>
<feature type="transmembrane region" description="Helical" evidence="1">
    <location>
        <begin position="137"/>
        <end position="155"/>
    </location>
</feature>
<feature type="transmembrane region" description="Helical" evidence="1">
    <location>
        <begin position="277"/>
        <end position="299"/>
    </location>
</feature>
<evidence type="ECO:0000256" key="1">
    <source>
        <dbReference type="SAM" id="Phobius"/>
    </source>
</evidence>
<reference evidence="2" key="1">
    <citation type="submission" date="2022-02" db="EMBL/GenBank/DDBJ databases">
        <title>Emergence and expansion in Europe of a Vibrio aestuarianus clonal complex pathogenic for oysters.</title>
        <authorList>
            <person name="Mesnil A."/>
            <person name="Travers M.-A."/>
        </authorList>
    </citation>
    <scope>NUCLEOTIDE SEQUENCE</scope>
    <source>
        <strain evidence="2">19_064_11T1</strain>
    </source>
</reference>
<feature type="transmembrane region" description="Helical" evidence="1">
    <location>
        <begin position="76"/>
        <end position="96"/>
    </location>
</feature>
<dbReference type="PANTHER" id="PTHR38457:SF1">
    <property type="entry name" value="REGULATOR ABRB-RELATED"/>
    <property type="match status" value="1"/>
</dbReference>
<dbReference type="RefSeq" id="WP_274682752.1">
    <property type="nucleotide sequence ID" value="NZ_JAKNBA010000005.1"/>
</dbReference>
<feature type="transmembrane region" description="Helical" evidence="1">
    <location>
        <begin position="215"/>
        <end position="234"/>
    </location>
</feature>
<dbReference type="AlphaFoldDB" id="A0A9X4IP34"/>
<comment type="caution">
    <text evidence="2">The sequence shown here is derived from an EMBL/GenBank/DDBJ whole genome shotgun (WGS) entry which is preliminary data.</text>
</comment>
<sequence length="339" mass="36526">MIKTLALSLCASVLFSWLKIPLGAMFGPVIILLIANQCKLPLTLPPHTLTFIQLVLGISVGLLVPSDITAINLPPLMLVGLVTCMFAQVSVSYLWLHKKEQWSKMDSLLGSVPGAMAAVLALNEAQQIPSSKVIFTHTVRLVALVILAGIIASNAEPKALQLTFEAVSYWLLAVALLAWVCGGMLEKIGIPAPYMVTGMVTAIIANSVLSEAHLVIPQVLVFAATSALGALLGIRLKDITGREFLIHTRSGIIVTALSLGVTLLFAFGFSLLLEQSFVVLLMSWVPGSIEAITIAAIYLGLEPMLIVLNHVTRMVILHLLPLAAKWLYPTKFKPSRKRV</sequence>
<feature type="transmembrane region" description="Helical" evidence="1">
    <location>
        <begin position="47"/>
        <end position="64"/>
    </location>
</feature>
<keyword evidence="1" id="KW-0472">Membrane</keyword>
<keyword evidence="1" id="KW-1133">Transmembrane helix</keyword>
<keyword evidence="1" id="KW-0812">Transmembrane</keyword>
<dbReference type="Proteomes" id="UP001140979">
    <property type="component" value="Unassembled WGS sequence"/>
</dbReference>
<dbReference type="GO" id="GO:0016020">
    <property type="term" value="C:membrane"/>
    <property type="evidence" value="ECO:0007669"/>
    <property type="project" value="InterPro"/>
</dbReference>
<gene>
    <name evidence="2" type="ORF">L9W94_04660</name>
</gene>
<feature type="transmembrane region" description="Helical" evidence="1">
    <location>
        <begin position="192"/>
        <end position="209"/>
    </location>
</feature>
<dbReference type="GO" id="GO:0010468">
    <property type="term" value="P:regulation of gene expression"/>
    <property type="evidence" value="ECO:0007669"/>
    <property type="project" value="InterPro"/>
</dbReference>
<accession>A0A9X4IP34</accession>
<organism evidence="2 3">
    <name type="scientific">Vibrio aestuarianus</name>
    <dbReference type="NCBI Taxonomy" id="28171"/>
    <lineage>
        <taxon>Bacteria</taxon>
        <taxon>Pseudomonadati</taxon>
        <taxon>Pseudomonadota</taxon>
        <taxon>Gammaproteobacteria</taxon>
        <taxon>Vibrionales</taxon>
        <taxon>Vibrionaceae</taxon>
        <taxon>Vibrio</taxon>
    </lineage>
</organism>
<dbReference type="PANTHER" id="PTHR38457">
    <property type="entry name" value="REGULATOR ABRB-RELATED"/>
    <property type="match status" value="1"/>
</dbReference>
<name>A0A9X4IP34_9VIBR</name>
<dbReference type="Pfam" id="PF05145">
    <property type="entry name" value="AbrB"/>
    <property type="match status" value="1"/>
</dbReference>
<dbReference type="EMBL" id="JAKNBA010000005">
    <property type="protein sequence ID" value="MDE1241452.1"/>
    <property type="molecule type" value="Genomic_DNA"/>
</dbReference>
<feature type="transmembrane region" description="Helical" evidence="1">
    <location>
        <begin position="167"/>
        <end position="185"/>
    </location>
</feature>
<feature type="transmembrane region" description="Helical" evidence="1">
    <location>
        <begin position="246"/>
        <end position="271"/>
    </location>
</feature>
<evidence type="ECO:0000313" key="3">
    <source>
        <dbReference type="Proteomes" id="UP001140979"/>
    </source>
</evidence>
<evidence type="ECO:0000313" key="2">
    <source>
        <dbReference type="EMBL" id="MDE1241452.1"/>
    </source>
</evidence>
<dbReference type="InterPro" id="IPR007820">
    <property type="entry name" value="AbrB_fam"/>
</dbReference>